<dbReference type="GO" id="GO:0003697">
    <property type="term" value="F:single-stranded DNA binding"/>
    <property type="evidence" value="ECO:0007669"/>
    <property type="project" value="InterPro"/>
</dbReference>
<reference evidence="3" key="1">
    <citation type="journal article" date="2021" name="Proc. Natl. Acad. Sci. U.S.A.">
        <title>A Catalog of Tens of Thousands of Viruses from Human Metagenomes Reveals Hidden Associations with Chronic Diseases.</title>
        <authorList>
            <person name="Tisza M.J."/>
            <person name="Buck C.B."/>
        </authorList>
    </citation>
    <scope>NUCLEOTIDE SEQUENCE</scope>
    <source>
        <strain evidence="3">CtFNZ2</strain>
    </source>
</reference>
<proteinExistence type="inferred from homology"/>
<dbReference type="PANTHER" id="PTHR10302:SF27">
    <property type="entry name" value="SINGLE-STRANDED DNA-BINDING PROTEIN"/>
    <property type="match status" value="1"/>
</dbReference>
<dbReference type="PANTHER" id="PTHR10302">
    <property type="entry name" value="SINGLE-STRANDED DNA-BINDING PROTEIN"/>
    <property type="match status" value="1"/>
</dbReference>
<evidence type="ECO:0000313" key="3">
    <source>
        <dbReference type="EMBL" id="DAD66840.1"/>
    </source>
</evidence>
<dbReference type="GO" id="GO:0006260">
    <property type="term" value="P:DNA replication"/>
    <property type="evidence" value="ECO:0007669"/>
    <property type="project" value="InterPro"/>
</dbReference>
<dbReference type="InterPro" id="IPR000424">
    <property type="entry name" value="Primosome_PriB/ssb"/>
</dbReference>
<dbReference type="Pfam" id="PF00436">
    <property type="entry name" value="SSB"/>
    <property type="match status" value="1"/>
</dbReference>
<dbReference type="GO" id="GO:0009295">
    <property type="term" value="C:nucleoid"/>
    <property type="evidence" value="ECO:0007669"/>
    <property type="project" value="TreeGrafter"/>
</dbReference>
<dbReference type="PIRSF" id="PIRSF002070">
    <property type="entry name" value="SSB"/>
    <property type="match status" value="1"/>
</dbReference>
<dbReference type="NCBIfam" id="TIGR00621">
    <property type="entry name" value="ssb"/>
    <property type="match status" value="1"/>
</dbReference>
<accession>A0A8S5LAB2</accession>
<dbReference type="CDD" id="cd04496">
    <property type="entry name" value="SSB_OBF"/>
    <property type="match status" value="1"/>
</dbReference>
<dbReference type="InterPro" id="IPR012340">
    <property type="entry name" value="NA-bd_OB-fold"/>
</dbReference>
<dbReference type="PROSITE" id="PS50935">
    <property type="entry name" value="SSB"/>
    <property type="match status" value="1"/>
</dbReference>
<dbReference type="EMBL" id="BK014663">
    <property type="protein sequence ID" value="DAD66840.1"/>
    <property type="molecule type" value="Genomic_DNA"/>
</dbReference>
<evidence type="ECO:0000256" key="2">
    <source>
        <dbReference type="PIRNR" id="PIRNR002070"/>
    </source>
</evidence>
<dbReference type="HAMAP" id="MF_00984">
    <property type="entry name" value="SSB"/>
    <property type="match status" value="1"/>
</dbReference>
<dbReference type="Gene3D" id="2.40.50.140">
    <property type="entry name" value="Nucleic acid-binding proteins"/>
    <property type="match status" value="1"/>
</dbReference>
<evidence type="ECO:0000256" key="1">
    <source>
        <dbReference type="ARBA" id="ARBA00023125"/>
    </source>
</evidence>
<dbReference type="SUPFAM" id="SSF50249">
    <property type="entry name" value="Nucleic acid-binding proteins"/>
    <property type="match status" value="1"/>
</dbReference>
<dbReference type="InterPro" id="IPR011344">
    <property type="entry name" value="ssDNA-bd"/>
</dbReference>
<keyword evidence="1 2" id="KW-0238">DNA-binding</keyword>
<organism evidence="3">
    <name type="scientific">Siphoviridae sp. ctFNZ2</name>
    <dbReference type="NCBI Taxonomy" id="2823572"/>
    <lineage>
        <taxon>Viruses</taxon>
        <taxon>Duplodnaviria</taxon>
        <taxon>Heunggongvirae</taxon>
        <taxon>Uroviricota</taxon>
        <taxon>Caudoviricetes</taxon>
    </lineage>
</organism>
<protein>
    <recommendedName>
        <fullName evidence="2">Single-stranded DNA-binding protein</fullName>
    </recommendedName>
</protein>
<name>A0A8S5LAB2_9CAUD</name>
<sequence>MINNVVLTGRLTKDIELKATRDGTSVCNFSLAVEQDYGKGEKKTNFINCQAWRAIAKLLSEYCGKGSLIGVEGSIQTRSYDNQQGQKVYVTEVLANKITFLETKKQENTNSQGYSSGTSYFDTYGGMEVTDDDLPF</sequence>